<evidence type="ECO:0000256" key="3">
    <source>
        <dbReference type="ARBA" id="ARBA00010219"/>
    </source>
</evidence>
<feature type="binding site" evidence="11">
    <location>
        <position position="44"/>
    </location>
    <ligand>
        <name>substrate</name>
    </ligand>
</feature>
<name>A0A377BQS0_ECOLX</name>
<dbReference type="PANTHER" id="PTHR31689">
    <property type="entry name" value="DIAMINOPIMELATE EPIMERASE, CHLOROPLASTIC"/>
    <property type="match status" value="1"/>
</dbReference>
<comment type="catalytic activity">
    <reaction evidence="9 11">
        <text>(2S,6S)-2,6-diaminopimelate = meso-2,6-diaminopimelate</text>
        <dbReference type="Rhea" id="RHEA:15393"/>
        <dbReference type="ChEBI" id="CHEBI:57609"/>
        <dbReference type="ChEBI" id="CHEBI:57791"/>
        <dbReference type="EC" id="5.1.1.7"/>
    </reaction>
</comment>
<feature type="site" description="Could be important to modulate the pK values of the two catalytic cysteine residues" evidence="11">
    <location>
        <position position="159"/>
    </location>
</feature>
<feature type="binding site" evidence="11">
    <location>
        <position position="11"/>
    </location>
    <ligand>
        <name>substrate</name>
    </ligand>
</feature>
<feature type="binding site" evidence="11">
    <location>
        <begin position="74"/>
        <end position="75"/>
    </location>
    <ligand>
        <name>substrate</name>
    </ligand>
</feature>
<dbReference type="InterPro" id="IPR018510">
    <property type="entry name" value="DAP_epimerase_AS"/>
</dbReference>
<evidence type="ECO:0000313" key="14">
    <source>
        <dbReference type="Proteomes" id="UP000254088"/>
    </source>
</evidence>
<comment type="subunit">
    <text evidence="11">Homodimer.</text>
</comment>
<comment type="function">
    <text evidence="11">Catalyzes the stereoinversion of LL-2,6-diaminopimelate (L,L-DAP) to meso-diaminopimelate (meso-DAP), a precursor of L-lysine and an essential component of the bacterial peptidoglycan.</text>
</comment>
<dbReference type="Pfam" id="PF01678">
    <property type="entry name" value="DAP_epimerase"/>
    <property type="match status" value="2"/>
</dbReference>
<comment type="subcellular location">
    <subcellularLocation>
        <location evidence="1 11">Cytoplasm</location>
    </subcellularLocation>
</comment>
<dbReference type="Gene3D" id="3.10.310.10">
    <property type="entry name" value="Diaminopimelate Epimerase, Chain A, domain 1"/>
    <property type="match status" value="2"/>
</dbReference>
<reference evidence="13 14" key="1">
    <citation type="submission" date="2018-06" db="EMBL/GenBank/DDBJ databases">
        <authorList>
            <consortium name="Pathogen Informatics"/>
            <person name="Doyle S."/>
        </authorList>
    </citation>
    <scope>NUCLEOTIDE SEQUENCE [LARGE SCALE GENOMIC DNA]</scope>
    <source>
        <strain evidence="13 14">NCTC10429</strain>
    </source>
</reference>
<evidence type="ECO:0000256" key="4">
    <source>
        <dbReference type="ARBA" id="ARBA00013080"/>
    </source>
</evidence>
<dbReference type="UniPathway" id="UPA00034">
    <property type="reaction ID" value="UER00025"/>
</dbReference>
<feature type="site" description="Could be important to modulate the pK values of the two catalytic cysteine residues" evidence="11">
    <location>
        <position position="208"/>
    </location>
</feature>
<evidence type="ECO:0000256" key="11">
    <source>
        <dbReference type="HAMAP-Rule" id="MF_00197"/>
    </source>
</evidence>
<dbReference type="PROSITE" id="PS01326">
    <property type="entry name" value="DAP_EPIMERASE"/>
    <property type="match status" value="1"/>
</dbReference>
<dbReference type="GO" id="GO:0009089">
    <property type="term" value="P:lysine biosynthetic process via diaminopimelate"/>
    <property type="evidence" value="ECO:0007669"/>
    <property type="project" value="UniProtKB-UniRule"/>
</dbReference>
<evidence type="ECO:0000256" key="10">
    <source>
        <dbReference type="ARBA" id="ARBA00074775"/>
    </source>
</evidence>
<dbReference type="GO" id="GO:0008837">
    <property type="term" value="F:diaminopimelate epimerase activity"/>
    <property type="evidence" value="ECO:0007669"/>
    <property type="project" value="UniProtKB-UniRule"/>
</dbReference>
<keyword evidence="5 11" id="KW-0963">Cytoplasm</keyword>
<evidence type="ECO:0000256" key="6">
    <source>
        <dbReference type="ARBA" id="ARBA00022605"/>
    </source>
</evidence>
<feature type="binding site" evidence="11">
    <location>
        <position position="157"/>
    </location>
    <ligand>
        <name>substrate</name>
    </ligand>
</feature>
<evidence type="ECO:0000256" key="5">
    <source>
        <dbReference type="ARBA" id="ARBA00022490"/>
    </source>
</evidence>
<accession>A0A377BQS0</accession>
<feature type="active site" description="Proton donor" evidence="11">
    <location>
        <position position="73"/>
    </location>
</feature>
<dbReference type="Proteomes" id="UP000254088">
    <property type="component" value="Unassembled WGS sequence"/>
</dbReference>
<feature type="binding site" evidence="11">
    <location>
        <begin position="218"/>
        <end position="219"/>
    </location>
    <ligand>
        <name>substrate</name>
    </ligand>
</feature>
<sequence length="288" mass="31787">MQFSKMHGLGNDFMVVDAVTQNVFFSPELIRRLADRHLGVGFDQLLVVEPPYDPELDFHYRIFNADGSEVAQCGNGARCFARFVRLKGLTNKRDIRVSTANGRMVLTVTDDDLVRVNMGEPNFEPSAVPFRANKAEKTYIMRAAEQTILCGVVSMGNPHCVIQVDDVDTAAVETLGPVLESHERFPERANIGFMQVVKREHIRLRVYERGAGETQACGSGACAAVAVGIQQGLLAEEVRVELPGGRLDIAWKGPGHPLYMTGRRYMSTTDLFIYEATRGRTAGNTHGA</sequence>
<evidence type="ECO:0000256" key="2">
    <source>
        <dbReference type="ARBA" id="ARBA00005196"/>
    </source>
</evidence>
<dbReference type="FunFam" id="3.10.310.10:FF:000002">
    <property type="entry name" value="Diaminopimelate epimerase"/>
    <property type="match status" value="1"/>
</dbReference>
<organism evidence="13 14">
    <name type="scientific">Escherichia coli</name>
    <dbReference type="NCBI Taxonomy" id="562"/>
    <lineage>
        <taxon>Bacteria</taxon>
        <taxon>Pseudomonadati</taxon>
        <taxon>Pseudomonadota</taxon>
        <taxon>Gammaproteobacteria</taxon>
        <taxon>Enterobacterales</taxon>
        <taxon>Enterobacteriaceae</taxon>
        <taxon>Escherichia</taxon>
    </lineage>
</organism>
<evidence type="ECO:0000256" key="8">
    <source>
        <dbReference type="ARBA" id="ARBA00023235"/>
    </source>
</evidence>
<dbReference type="HAMAP" id="MF_00197">
    <property type="entry name" value="DAP_epimerase"/>
    <property type="match status" value="1"/>
</dbReference>
<protein>
    <recommendedName>
        <fullName evidence="10 11">Diaminopimelate epimerase</fullName>
        <shortName evidence="11">DAP epimerase</shortName>
        <ecNumber evidence="4 11">5.1.1.7</ecNumber>
    </recommendedName>
    <alternativeName>
        <fullName evidence="11">PLP-independent amino acid racemase</fullName>
    </alternativeName>
</protein>
<dbReference type="InterPro" id="IPR001653">
    <property type="entry name" value="DAP_epimerase_DapF"/>
</dbReference>
<evidence type="ECO:0000256" key="7">
    <source>
        <dbReference type="ARBA" id="ARBA00023154"/>
    </source>
</evidence>
<dbReference type="PANTHER" id="PTHR31689:SF0">
    <property type="entry name" value="DIAMINOPIMELATE EPIMERASE"/>
    <property type="match status" value="1"/>
</dbReference>
<keyword evidence="6 11" id="KW-0028">Amino-acid biosynthesis</keyword>
<comment type="similarity">
    <text evidence="3 11">Belongs to the diaminopimelate epimerase family.</text>
</comment>
<feature type="active site" evidence="12">
    <location>
        <position position="73"/>
    </location>
</feature>
<evidence type="ECO:0000313" key="13">
    <source>
        <dbReference type="EMBL" id="STL74674.1"/>
    </source>
</evidence>
<dbReference type="EC" id="5.1.1.7" evidence="4 11"/>
<dbReference type="NCBIfam" id="TIGR00652">
    <property type="entry name" value="DapF"/>
    <property type="match status" value="1"/>
</dbReference>
<dbReference type="SUPFAM" id="SSF54506">
    <property type="entry name" value="Diaminopimelate epimerase-like"/>
    <property type="match status" value="1"/>
</dbReference>
<evidence type="ECO:0000256" key="12">
    <source>
        <dbReference type="PROSITE-ProRule" id="PRU10125"/>
    </source>
</evidence>
<feature type="binding site" evidence="11">
    <location>
        <position position="190"/>
    </location>
    <ligand>
        <name>substrate</name>
    </ligand>
</feature>
<feature type="binding site" evidence="11">
    <location>
        <position position="64"/>
    </location>
    <ligand>
        <name>substrate</name>
    </ligand>
</feature>
<keyword evidence="8 11" id="KW-0413">Isomerase</keyword>
<evidence type="ECO:0000256" key="1">
    <source>
        <dbReference type="ARBA" id="ARBA00004496"/>
    </source>
</evidence>
<gene>
    <name evidence="11 13" type="primary">dapF</name>
    <name evidence="13" type="ORF">NCTC10429_00367</name>
</gene>
<feature type="binding site" evidence="11">
    <location>
        <begin position="208"/>
        <end position="209"/>
    </location>
    <ligand>
        <name>substrate</name>
    </ligand>
</feature>
<keyword evidence="7 11" id="KW-0457">Lysine biosynthesis</keyword>
<dbReference type="FunFam" id="3.10.310.10:FF:000001">
    <property type="entry name" value="Diaminopimelate epimerase"/>
    <property type="match status" value="1"/>
</dbReference>
<proteinExistence type="inferred from homology"/>
<feature type="active site" description="Proton acceptor" evidence="11">
    <location>
        <position position="217"/>
    </location>
</feature>
<evidence type="ECO:0000256" key="9">
    <source>
        <dbReference type="ARBA" id="ARBA00051712"/>
    </source>
</evidence>
<dbReference type="AlphaFoldDB" id="A0A377BQS0"/>
<comment type="caution">
    <text evidence="11">Lacks conserved residue(s) required for the propagation of feature annotation.</text>
</comment>
<comment type="pathway">
    <text evidence="2 11">Amino-acid biosynthesis; L-lysine biosynthesis via DAP pathway; DL-2,6-diaminopimelate from LL-2,6-diaminopimelate: step 1/1.</text>
</comment>
<dbReference type="EMBL" id="UGEX01000001">
    <property type="protein sequence ID" value="STL74674.1"/>
    <property type="molecule type" value="Genomic_DNA"/>
</dbReference>
<dbReference type="GO" id="GO:0005829">
    <property type="term" value="C:cytosol"/>
    <property type="evidence" value="ECO:0007669"/>
    <property type="project" value="TreeGrafter"/>
</dbReference>